<name>A0A813GTG8_POLGL</name>
<feature type="compositionally biased region" description="Low complexity" evidence="1">
    <location>
        <begin position="77"/>
        <end position="94"/>
    </location>
</feature>
<dbReference type="EMBL" id="CAJNNW010032335">
    <property type="protein sequence ID" value="CAE8712489.1"/>
    <property type="molecule type" value="Genomic_DNA"/>
</dbReference>
<dbReference type="Proteomes" id="UP000626109">
    <property type="component" value="Unassembled WGS sequence"/>
</dbReference>
<organism evidence="2 4">
    <name type="scientific">Polarella glacialis</name>
    <name type="common">Dinoflagellate</name>
    <dbReference type="NCBI Taxonomy" id="89957"/>
    <lineage>
        <taxon>Eukaryota</taxon>
        <taxon>Sar</taxon>
        <taxon>Alveolata</taxon>
        <taxon>Dinophyceae</taxon>
        <taxon>Suessiales</taxon>
        <taxon>Suessiaceae</taxon>
        <taxon>Polarella</taxon>
    </lineage>
</organism>
<proteinExistence type="predicted"/>
<reference evidence="2" key="1">
    <citation type="submission" date="2021-02" db="EMBL/GenBank/DDBJ databases">
        <authorList>
            <person name="Dougan E. K."/>
            <person name="Rhodes N."/>
            <person name="Thang M."/>
            <person name="Chan C."/>
        </authorList>
    </citation>
    <scope>NUCLEOTIDE SEQUENCE</scope>
</reference>
<keyword evidence="4" id="KW-1185">Reference proteome</keyword>
<feature type="region of interest" description="Disordered" evidence="1">
    <location>
        <begin position="220"/>
        <end position="312"/>
    </location>
</feature>
<feature type="compositionally biased region" description="Polar residues" evidence="1">
    <location>
        <begin position="255"/>
        <end position="267"/>
    </location>
</feature>
<dbReference type="AlphaFoldDB" id="A0A813GTG8"/>
<comment type="caution">
    <text evidence="2">The sequence shown here is derived from an EMBL/GenBank/DDBJ whole genome shotgun (WGS) entry which is preliminary data.</text>
</comment>
<feature type="region of interest" description="Disordered" evidence="1">
    <location>
        <begin position="182"/>
        <end position="204"/>
    </location>
</feature>
<evidence type="ECO:0000313" key="3">
    <source>
        <dbReference type="EMBL" id="CAE8712489.1"/>
    </source>
</evidence>
<evidence type="ECO:0000313" key="4">
    <source>
        <dbReference type="Proteomes" id="UP000654075"/>
    </source>
</evidence>
<feature type="compositionally biased region" description="Basic and acidic residues" evidence="1">
    <location>
        <begin position="237"/>
        <end position="247"/>
    </location>
</feature>
<evidence type="ECO:0000256" key="1">
    <source>
        <dbReference type="SAM" id="MobiDB-lite"/>
    </source>
</evidence>
<feature type="compositionally biased region" description="Pro residues" evidence="1">
    <location>
        <begin position="221"/>
        <end position="236"/>
    </location>
</feature>
<feature type="region of interest" description="Disordered" evidence="1">
    <location>
        <begin position="65"/>
        <end position="113"/>
    </location>
</feature>
<accession>A0A813GTG8</accession>
<dbReference type="EMBL" id="CAJNNV010029420">
    <property type="protein sequence ID" value="CAE8628555.1"/>
    <property type="molecule type" value="Genomic_DNA"/>
</dbReference>
<sequence length="312" mass="34413">MAAIYTIRPEEVTPDLLDELGCSPMLRRDSAMRCWNEHCCGSMGCVDATELQLAWKSPIKRAWPQLQQRVPSERSRGMMQPEGEGVEGGPVVPMSARQPSPGRQLRERSQEGQSAAACQEAVLGEVFPQWAFCGELSRNYPTEEISGSDFPKLPFANVTPTRGSQKADVAAEGRQAGLGSMRLADTGTMDPDLLPPPPPEIFQMKPREPEALESVLEPHASPLPEPMMMSEPPPTSPREKKLLKLPEEQLLQRQHSGSSISNSQVQERNTSRNSSRSRKSVSFNDDANSVHEVQVQARDRGDVLWHLLPGGT</sequence>
<protein>
    <submittedName>
        <fullName evidence="2">Uncharacterized protein</fullName>
    </submittedName>
</protein>
<dbReference type="Proteomes" id="UP000654075">
    <property type="component" value="Unassembled WGS sequence"/>
</dbReference>
<evidence type="ECO:0000313" key="2">
    <source>
        <dbReference type="EMBL" id="CAE8628555.1"/>
    </source>
</evidence>
<gene>
    <name evidence="2" type="ORF">PGLA1383_LOCUS45167</name>
    <name evidence="3" type="ORF">PGLA2088_LOCUS37055</name>
</gene>